<dbReference type="AlphaFoldDB" id="A0A162U6P2"/>
<accession>A0A162U6P2</accession>
<reference evidence="3" key="1">
    <citation type="submission" date="2015-06" db="EMBL/GenBank/DDBJ databases">
        <title>Expansion of signal transduction pathways in fungi by whole-genome duplication.</title>
        <authorList>
            <consortium name="DOE Joint Genome Institute"/>
            <person name="Corrochano L.M."/>
            <person name="Kuo A."/>
            <person name="Marcet-Houben M."/>
            <person name="Polaino S."/>
            <person name="Salamov A."/>
            <person name="Villalobos J.M."/>
            <person name="Alvarez M.I."/>
            <person name="Avalos J."/>
            <person name="Benito E.P."/>
            <person name="Benoit I."/>
            <person name="Burger G."/>
            <person name="Camino L.P."/>
            <person name="Canovas D."/>
            <person name="Cerda-Olmedo E."/>
            <person name="Cheng J.-F."/>
            <person name="Dominguez A."/>
            <person name="Elias M."/>
            <person name="Eslava A.P."/>
            <person name="Glaser F."/>
            <person name="Grimwood J."/>
            <person name="Gutierrez G."/>
            <person name="Heitman J."/>
            <person name="Henrissat B."/>
            <person name="Iturriaga E.A."/>
            <person name="Lang B.F."/>
            <person name="Lavin J.L."/>
            <person name="Lee S."/>
            <person name="Li W."/>
            <person name="Lindquist E."/>
            <person name="Lopez-Garcia S."/>
            <person name="Luque E.M."/>
            <person name="Marcos A.T."/>
            <person name="Martin J."/>
            <person name="McCluskey K."/>
            <person name="Medina H.R."/>
            <person name="Miralles-Duran A."/>
            <person name="Miyazaki A."/>
            <person name="Munoz-Torres E."/>
            <person name="Oguiza J.A."/>
            <person name="Ohm R."/>
            <person name="Olmedo M."/>
            <person name="Orejas M."/>
            <person name="Ortiz-Castellanos L."/>
            <person name="Pisabarro A.G."/>
            <person name="Rodriguez-Romero J."/>
            <person name="Ruiz-Herrera J."/>
            <person name="Ruiz-Vazquez R."/>
            <person name="Sanz C."/>
            <person name="Schackwitz W."/>
            <person name="Schmutz J."/>
            <person name="Shahriari M."/>
            <person name="Shelest E."/>
            <person name="Silva-Franco F."/>
            <person name="Soanes D."/>
            <person name="Syed K."/>
            <person name="Tagua V.G."/>
            <person name="Talbot N.J."/>
            <person name="Thon M."/>
            <person name="De vries R.P."/>
            <person name="Wiebenga A."/>
            <person name="Yadav J.S."/>
            <person name="Braun E.L."/>
            <person name="Baker S."/>
            <person name="Garre V."/>
            <person name="Horwitz B."/>
            <person name="Torres-Martinez S."/>
            <person name="Idnurm A."/>
            <person name="Herrera-Estrella A."/>
            <person name="Gabaldon T."/>
            <person name="Grigoriev I.V."/>
        </authorList>
    </citation>
    <scope>NUCLEOTIDE SEQUENCE [LARGE SCALE GENOMIC DNA]</scope>
    <source>
        <strain evidence="3">NRRL 1555(-)</strain>
    </source>
</reference>
<feature type="signal peptide" evidence="1">
    <location>
        <begin position="1"/>
        <end position="19"/>
    </location>
</feature>
<dbReference type="Proteomes" id="UP000077315">
    <property type="component" value="Unassembled WGS sequence"/>
</dbReference>
<feature type="chain" id="PRO_5007840057" description="BTB domain-containing protein" evidence="1">
    <location>
        <begin position="20"/>
        <end position="1205"/>
    </location>
</feature>
<dbReference type="Gene3D" id="3.30.710.10">
    <property type="entry name" value="Potassium Channel Kv1.1, Chain A"/>
    <property type="match status" value="1"/>
</dbReference>
<evidence type="ECO:0000313" key="3">
    <source>
        <dbReference type="Proteomes" id="UP000077315"/>
    </source>
</evidence>
<dbReference type="EMBL" id="KV440982">
    <property type="protein sequence ID" value="OAD72783.1"/>
    <property type="molecule type" value="Genomic_DNA"/>
</dbReference>
<organism evidence="2 3">
    <name type="scientific">Phycomyces blakesleeanus (strain ATCC 8743b / DSM 1359 / FGSC 10004 / NBRC 33097 / NRRL 1555)</name>
    <dbReference type="NCBI Taxonomy" id="763407"/>
    <lineage>
        <taxon>Eukaryota</taxon>
        <taxon>Fungi</taxon>
        <taxon>Fungi incertae sedis</taxon>
        <taxon>Mucoromycota</taxon>
        <taxon>Mucoromycotina</taxon>
        <taxon>Mucoromycetes</taxon>
        <taxon>Mucorales</taxon>
        <taxon>Phycomycetaceae</taxon>
        <taxon>Phycomyces</taxon>
    </lineage>
</organism>
<gene>
    <name evidence="2" type="ORF">PHYBLDRAFT_65297</name>
</gene>
<dbReference type="VEuPathDB" id="FungiDB:PHYBLDRAFT_65297"/>
<evidence type="ECO:0000256" key="1">
    <source>
        <dbReference type="SAM" id="SignalP"/>
    </source>
</evidence>
<evidence type="ECO:0008006" key="4">
    <source>
        <dbReference type="Google" id="ProtNLM"/>
    </source>
</evidence>
<dbReference type="STRING" id="763407.A0A162U6P2"/>
<dbReference type="RefSeq" id="XP_018290823.1">
    <property type="nucleotide sequence ID" value="XM_018441432.1"/>
</dbReference>
<evidence type="ECO:0000313" key="2">
    <source>
        <dbReference type="EMBL" id="OAD72783.1"/>
    </source>
</evidence>
<dbReference type="InterPro" id="IPR011333">
    <property type="entry name" value="SKP1/BTB/POZ_sf"/>
</dbReference>
<protein>
    <recommendedName>
        <fullName evidence="4">BTB domain-containing protein</fullName>
    </recommendedName>
</protein>
<sequence length="1205" mass="137766">MSLYFYLCTLLFRISFLLIYEDQHDIINIATDNPTINLSSIYKDIRSTDPVIRLAIQTKIRDLPLIQLDNLLRQWIGHALRQTQRWPIHRLLRCIDIIIQSIDQNEKHVLRLPSLHKSIQQVLVVTHTSPSDVTAQAFLPCFTKLFERFSRLLPRKECQSAVGNLIKWCMESEKSIRLICLRGLLKPCFQKTLVQCDAYWLLTQQLHTIQTERDELTLVSRLLEQLIKYGRDAPIGKHAHTQLVNFSNAAHFHILVGVWENVSKTYQEQPLDIRPIHSLTTIVNICCHVSEKAVERISERKSIEKWQPLMYQAMRDFLIQSSALKQSLYGQMSEAEQSKETPWPKPEPSSKYKNETDISASLLSRILQCNSRVFPASQKIKTPLAINQCVLAIIQCLTVYISWPITPEDISQVGQENWTTNLYIDAETRAFCCVDAGLLLLYEPLFVILLDGLIQIVPHIPTHQVAQISRSIAVCIQAIWTSLLRSNRESPQISSRLEKLTIFLLHYNNAIDQFANASSSLQPLIWRPTLDQAKQCLMAMTSQKPTEWAPNVIDKAKRALISLEKATHHARACERLVSEDALSLVSPELVPDESRTGASTDSLTIYALLVRFISSLVNKTAYVRIRLREEQTLMPMIFHLLTIGVQEREKSISQRKEWNRLLFWSIDVIRAFKFDHVSLRAWITWTDQKLAKMNISTATATYKPSLCTILKLILTPFQQTSIYPSMDIWSSDEEVIITAIFLMDQLIVLPDFGKQIMETPGFLECLSKLLITVCCPVTGRSRRMAIDEIVNPDLMEYKSSEYTTELPKSIDRHGISSPYIQVLQKTITRLLTTKENIMVILNQYLLTSFFNPMLRTMSTQGTYWQDFFSEQIYERIYDDLQRIFLFTADDNNAIILHESTAIAISYACMDPSHWGLLSEEHSGGILYTNSVLGVICHMLVYDLEHTQTDYAMERYIIGRKVAAAQVLETMGTKAAQFWYRSPFQWPGKRDIETNTTSTPVLFITDDSDELVESTSDVLIPQSSSFTALLSNIYSESTVKPIRLHDVSCSGLRLLFSLLSRLKTRPTLSDAALLPQSISWPDVIELLKLADRFGCYDALYVCEQWILDQVKHRVVTNECLEGCVMLFRACRDPTANDGGITSNVWPFQQVVQICVQGLISHCVRMVSLKSFKSMVEDNDSDELSAFCDSIVITLKFGVIPRDDTVK</sequence>
<proteinExistence type="predicted"/>
<dbReference type="GeneID" id="29002338"/>
<keyword evidence="1" id="KW-0732">Signal</keyword>
<dbReference type="InParanoid" id="A0A162U6P2"/>
<keyword evidence="3" id="KW-1185">Reference proteome</keyword>
<dbReference type="OrthoDB" id="5353557at2759"/>
<name>A0A162U6P2_PHYB8</name>